<dbReference type="Gene3D" id="3.10.310.70">
    <property type="match status" value="1"/>
</dbReference>
<name>A0A849VGB0_9GAMM</name>
<dbReference type="Gene3D" id="2.30.40.10">
    <property type="entry name" value="Urease, subunit C, domain 1"/>
    <property type="match status" value="2"/>
</dbReference>
<dbReference type="EMBL" id="JABBPG010000003">
    <property type="protein sequence ID" value="NOU50914.1"/>
    <property type="molecule type" value="Genomic_DNA"/>
</dbReference>
<dbReference type="Gene3D" id="3.20.20.140">
    <property type="entry name" value="Metal-dependent hydrolases"/>
    <property type="match status" value="2"/>
</dbReference>
<dbReference type="AlphaFoldDB" id="A0A849VGB0"/>
<dbReference type="RefSeq" id="WP_171625981.1">
    <property type="nucleotide sequence ID" value="NZ_JABBPG010000003.1"/>
</dbReference>
<keyword evidence="2" id="KW-0378">Hydrolase</keyword>
<dbReference type="Pfam" id="PF07969">
    <property type="entry name" value="Amidohydro_3"/>
    <property type="match status" value="1"/>
</dbReference>
<dbReference type="InterPro" id="IPR013108">
    <property type="entry name" value="Amidohydro_3"/>
</dbReference>
<comment type="caution">
    <text evidence="2">The sequence shown here is derived from an EMBL/GenBank/DDBJ whole genome shotgun (WGS) entry which is preliminary data.</text>
</comment>
<feature type="domain" description="Amidohydrolase 3" evidence="1">
    <location>
        <begin position="366"/>
        <end position="475"/>
    </location>
</feature>
<keyword evidence="3" id="KW-1185">Reference proteome</keyword>
<gene>
    <name evidence="2" type="ORF">HG263_10265</name>
</gene>
<dbReference type="Proteomes" id="UP000586305">
    <property type="component" value="Unassembled WGS sequence"/>
</dbReference>
<dbReference type="PANTHER" id="PTHR22642:SF2">
    <property type="entry name" value="PROTEIN LONG AFTER FAR-RED 3"/>
    <property type="match status" value="1"/>
</dbReference>
<sequence>MAGIPQASACFSLNHIFFDGLLDKLSELSFCSAYASHQYPANDFDSIVFYGKIYCQFEPLIEVVDAMVVREGKIELLGSVQDANDYIAKYDLKVRVQYLDERQSICPGFVEPSIHLVMSAVLQQWNHLGPFGFDCSWQKIMPNYSVSYIARAIQYLDKGLDPHYWLLGYGLYSGLLGYSSNENRREVYALIKQLNVQRPIAILDASSAIAYVNDATLDLVYDYLLSSGACPFSCKTALKERVDNQYGLQDEQLLWLVGALPTSQLQSYLDNIFSNIDKIIDTAIRQGITHLGVIDTHPFARKVLSEYQRAVRNINLIEPKNSWLREINSLTCLNQESSMTSHAPERSLVINIGDVGYCGYEWVQSYHGQSLLQPCQQLISEGYNVCLQSGFPAQPINPMRAAEQASTRVMEYAPGCYTRHERVLLPEQCLSKSQSLHAITHAGAMHLGVEAGRLEVGNQANFVHLSDDPLDTNNSLRDVAVINCYSNAVS</sequence>
<proteinExistence type="predicted"/>
<evidence type="ECO:0000313" key="3">
    <source>
        <dbReference type="Proteomes" id="UP000586305"/>
    </source>
</evidence>
<protein>
    <submittedName>
        <fullName evidence="2">Amidohydrolase family protein</fullName>
    </submittedName>
</protein>
<accession>A0A849VGB0</accession>
<dbReference type="PANTHER" id="PTHR22642">
    <property type="entry name" value="IMIDAZOLONEPROPIONASE"/>
    <property type="match status" value="1"/>
</dbReference>
<evidence type="ECO:0000313" key="2">
    <source>
        <dbReference type="EMBL" id="NOU50914.1"/>
    </source>
</evidence>
<organism evidence="2 3">
    <name type="scientific">Pseudoalteromonas caenipelagi</name>
    <dbReference type="NCBI Taxonomy" id="2726988"/>
    <lineage>
        <taxon>Bacteria</taxon>
        <taxon>Pseudomonadati</taxon>
        <taxon>Pseudomonadota</taxon>
        <taxon>Gammaproteobacteria</taxon>
        <taxon>Alteromonadales</taxon>
        <taxon>Pseudoalteromonadaceae</taxon>
        <taxon>Pseudoalteromonas</taxon>
    </lineage>
</organism>
<reference evidence="2 3" key="1">
    <citation type="submission" date="2020-04" db="EMBL/GenBank/DDBJ databases">
        <title>Pseudoalteromonas caenipelagi sp. nov., isolated from a tidal flat.</title>
        <authorList>
            <person name="Park S."/>
            <person name="Yoon J.-H."/>
        </authorList>
    </citation>
    <scope>NUCLEOTIDE SEQUENCE [LARGE SCALE GENOMIC DNA]</scope>
    <source>
        <strain evidence="2 3">JBTF-M23</strain>
    </source>
</reference>
<dbReference type="InterPro" id="IPR011059">
    <property type="entry name" value="Metal-dep_hydrolase_composite"/>
</dbReference>
<evidence type="ECO:0000259" key="1">
    <source>
        <dbReference type="Pfam" id="PF07969"/>
    </source>
</evidence>
<dbReference type="GO" id="GO:0016810">
    <property type="term" value="F:hydrolase activity, acting on carbon-nitrogen (but not peptide) bonds"/>
    <property type="evidence" value="ECO:0007669"/>
    <property type="project" value="InterPro"/>
</dbReference>